<organism evidence="1 2">
    <name type="scientific">Pelagibius litoralis</name>
    <dbReference type="NCBI Taxonomy" id="374515"/>
    <lineage>
        <taxon>Bacteria</taxon>
        <taxon>Pseudomonadati</taxon>
        <taxon>Pseudomonadota</taxon>
        <taxon>Alphaproteobacteria</taxon>
        <taxon>Rhodospirillales</taxon>
        <taxon>Rhodovibrionaceae</taxon>
        <taxon>Pelagibius</taxon>
    </lineage>
</organism>
<proteinExistence type="predicted"/>
<reference evidence="1" key="1">
    <citation type="submission" date="2020-03" db="EMBL/GenBank/DDBJ databases">
        <title>Genome of Pelagibius litoralis DSM 21314T.</title>
        <authorList>
            <person name="Wang G."/>
        </authorList>
    </citation>
    <scope>NUCLEOTIDE SEQUENCE</scope>
    <source>
        <strain evidence="1">DSM 21314</strain>
    </source>
</reference>
<evidence type="ECO:0000313" key="1">
    <source>
        <dbReference type="EMBL" id="NIA70664.1"/>
    </source>
</evidence>
<gene>
    <name evidence="1" type="ORF">HBA54_18865</name>
</gene>
<dbReference type="Proteomes" id="UP000761264">
    <property type="component" value="Unassembled WGS sequence"/>
</dbReference>
<name>A0A967KC28_9PROT</name>
<sequence length="193" mass="21589">MADDNDKRGDVSIFDETLLASSQVRLFGRVFRGLKIDEEGLGAFNDDKRPFNKNPLTDKLDPELKPGLARIYGFSFEGSYYKLQAPYVFLVHGPGVDIKEPTSVADTGIEMKDERFLEGVKMWSYDKVDFSVRIDIVSGWMEEILLDAAIGNTSNMTAGEFTTRADMGARADMTSRADMTARADMAMRSRFKG</sequence>
<dbReference type="RefSeq" id="WP_167227499.1">
    <property type="nucleotide sequence ID" value="NZ_JAAQPH010000015.1"/>
</dbReference>
<accession>A0A967KC28</accession>
<comment type="caution">
    <text evidence="1">The sequence shown here is derived from an EMBL/GenBank/DDBJ whole genome shotgun (WGS) entry which is preliminary data.</text>
</comment>
<keyword evidence="2" id="KW-1185">Reference proteome</keyword>
<dbReference type="EMBL" id="JAAQPH010000015">
    <property type="protein sequence ID" value="NIA70664.1"/>
    <property type="molecule type" value="Genomic_DNA"/>
</dbReference>
<evidence type="ECO:0000313" key="2">
    <source>
        <dbReference type="Proteomes" id="UP000761264"/>
    </source>
</evidence>
<dbReference type="AlphaFoldDB" id="A0A967KC28"/>
<protein>
    <submittedName>
        <fullName evidence="1">Uncharacterized protein</fullName>
    </submittedName>
</protein>